<keyword evidence="2" id="KW-1185">Reference proteome</keyword>
<organism evidence="1 2">
    <name type="scientific">Clostridium weizhouense</name>
    <dbReference type="NCBI Taxonomy" id="2859781"/>
    <lineage>
        <taxon>Bacteria</taxon>
        <taxon>Bacillati</taxon>
        <taxon>Bacillota</taxon>
        <taxon>Clostridia</taxon>
        <taxon>Eubacteriales</taxon>
        <taxon>Clostridiaceae</taxon>
        <taxon>Clostridium</taxon>
    </lineage>
</organism>
<dbReference type="PIRSF" id="PIRSF014543">
    <property type="entry name" value="UCP014543"/>
    <property type="match status" value="1"/>
</dbReference>
<gene>
    <name evidence="1" type="ORF">KYD98_13325</name>
</gene>
<proteinExistence type="predicted"/>
<evidence type="ECO:0000313" key="1">
    <source>
        <dbReference type="EMBL" id="MBW6411073.1"/>
    </source>
</evidence>
<dbReference type="EMBL" id="JAHXPT010000011">
    <property type="protein sequence ID" value="MBW6411073.1"/>
    <property type="molecule type" value="Genomic_DNA"/>
</dbReference>
<dbReference type="InterPro" id="IPR016621">
    <property type="entry name" value="UCP014543"/>
</dbReference>
<protein>
    <submittedName>
        <fullName evidence="1">DUF3783 domain-containing protein</fullName>
    </submittedName>
</protein>
<comment type="caution">
    <text evidence="1">The sequence shown here is derived from an EMBL/GenBank/DDBJ whole genome shotgun (WGS) entry which is preliminary data.</text>
</comment>
<dbReference type="Pfam" id="PF12646">
    <property type="entry name" value="DUF3783"/>
    <property type="match status" value="1"/>
</dbReference>
<evidence type="ECO:0000313" key="2">
    <source>
        <dbReference type="Proteomes" id="UP001519921"/>
    </source>
</evidence>
<dbReference type="RefSeq" id="WP_219780536.1">
    <property type="nucleotide sequence ID" value="NZ_JAHXPT010000011.1"/>
</dbReference>
<sequence length="122" mass="14041">MSQNIKCILVYGIEENIITKIKQRYGKVIKLTNNMANIKIKDIIEGNDILLGEQEVPDEQMVVFNGFSEGELKGAIKYIRSFVNGGVLAVTTPTSSNWSFKYLLEHLIEEREWFKMQQKGRE</sequence>
<dbReference type="Proteomes" id="UP001519921">
    <property type="component" value="Unassembled WGS sequence"/>
</dbReference>
<reference evidence="1 2" key="1">
    <citation type="submission" date="2021-07" db="EMBL/GenBank/DDBJ databases">
        <title>Clostridium weizhouense sp. nov., an anaerobic bacterium isolated from activated sludge of Petroleum wastewater.</title>
        <authorList>
            <person name="Li Q."/>
        </authorList>
    </citation>
    <scope>NUCLEOTIDE SEQUENCE [LARGE SCALE GENOMIC DNA]</scope>
    <source>
        <strain evidence="1 2">YB-6</strain>
    </source>
</reference>
<name>A0ABS7ASL7_9CLOT</name>
<accession>A0ABS7ASL7</accession>